<dbReference type="Proteomes" id="UP000663792">
    <property type="component" value="Unassembled WGS sequence"/>
</dbReference>
<dbReference type="PANTHER" id="PTHR33542">
    <property type="entry name" value="SIROHYDROCHLORIN FERROCHELATASE, CHLOROPLASTIC"/>
    <property type="match status" value="1"/>
</dbReference>
<dbReference type="Pfam" id="PF01903">
    <property type="entry name" value="CbiX"/>
    <property type="match status" value="1"/>
</dbReference>
<dbReference type="CDD" id="cd03416">
    <property type="entry name" value="CbiX_SirB_N"/>
    <property type="match status" value="1"/>
</dbReference>
<comment type="caution">
    <text evidence="3">The sequence shown here is derived from an EMBL/GenBank/DDBJ whole genome shotgun (WGS) entry which is preliminary data.</text>
</comment>
<dbReference type="Gene3D" id="3.40.50.1400">
    <property type="match status" value="2"/>
</dbReference>
<dbReference type="AlphaFoldDB" id="A0A938Y5J2"/>
<evidence type="ECO:0000313" key="4">
    <source>
        <dbReference type="Proteomes" id="UP000663792"/>
    </source>
</evidence>
<dbReference type="SUPFAM" id="SSF53800">
    <property type="entry name" value="Chelatase"/>
    <property type="match status" value="1"/>
</dbReference>
<dbReference type="InterPro" id="IPR050963">
    <property type="entry name" value="Sirohydro_Cobaltochel/CbiX"/>
</dbReference>
<proteinExistence type="predicted"/>
<name>A0A938Y5J2_9ACTN</name>
<keyword evidence="1" id="KW-0479">Metal-binding</keyword>
<dbReference type="GO" id="GO:0016829">
    <property type="term" value="F:lyase activity"/>
    <property type="evidence" value="ECO:0007669"/>
    <property type="project" value="UniProtKB-KW"/>
</dbReference>
<evidence type="ECO:0000256" key="1">
    <source>
        <dbReference type="ARBA" id="ARBA00022723"/>
    </source>
</evidence>
<keyword evidence="2" id="KW-0456">Lyase</keyword>
<organism evidence="3 4">
    <name type="scientific">Nakamurella leprariae</name>
    <dbReference type="NCBI Taxonomy" id="2803911"/>
    <lineage>
        <taxon>Bacteria</taxon>
        <taxon>Bacillati</taxon>
        <taxon>Actinomycetota</taxon>
        <taxon>Actinomycetes</taxon>
        <taxon>Nakamurellales</taxon>
        <taxon>Nakamurellaceae</taxon>
        <taxon>Nakamurella</taxon>
    </lineage>
</organism>
<sequence>MSRDPLVLTVAHGTRRADDNRVAARVTELAGHRLGLETRCSYVELAQPLFADVVASLDGRAGGPVVAVPLLLSTGFHVRHDLPAMIGDRAVALGQALGPDALLAAAQVARLVEAGAQPGQPLVMIAAGSNDPAATADLEDASGLLVQAWSGPVRWATLTGLGERPELVVRPGDAVSPYLLAPGFFADRAAGLARDAGATVVADVLGPHPDVVELVVRRATALLDPAA</sequence>
<dbReference type="GO" id="GO:0046872">
    <property type="term" value="F:metal ion binding"/>
    <property type="evidence" value="ECO:0007669"/>
    <property type="project" value="UniProtKB-KW"/>
</dbReference>
<dbReference type="EMBL" id="JAERWK010000003">
    <property type="protein sequence ID" value="MBM9466170.1"/>
    <property type="molecule type" value="Genomic_DNA"/>
</dbReference>
<gene>
    <name evidence="3" type="ORF">JL106_02600</name>
</gene>
<protein>
    <recommendedName>
        <fullName evidence="5">Sirohydrochlorin chelatase</fullName>
    </recommendedName>
</protein>
<evidence type="ECO:0008006" key="5">
    <source>
        <dbReference type="Google" id="ProtNLM"/>
    </source>
</evidence>
<dbReference type="RefSeq" id="WP_205259122.1">
    <property type="nucleotide sequence ID" value="NZ_JAERWK010000003.1"/>
</dbReference>
<keyword evidence="4" id="KW-1185">Reference proteome</keyword>
<reference evidence="3" key="1">
    <citation type="submission" date="2021-01" db="EMBL/GenBank/DDBJ databases">
        <title>YIM 132084 draft genome.</title>
        <authorList>
            <person name="An D."/>
        </authorList>
    </citation>
    <scope>NUCLEOTIDE SEQUENCE</scope>
    <source>
        <strain evidence="3">YIM 132084</strain>
    </source>
</reference>
<evidence type="ECO:0000256" key="2">
    <source>
        <dbReference type="ARBA" id="ARBA00023239"/>
    </source>
</evidence>
<dbReference type="PANTHER" id="PTHR33542:SF5">
    <property type="entry name" value="FERROCHELATASE CHE1"/>
    <property type="match status" value="1"/>
</dbReference>
<accession>A0A938Y5J2</accession>
<dbReference type="InterPro" id="IPR002762">
    <property type="entry name" value="CbiX-like"/>
</dbReference>
<evidence type="ECO:0000313" key="3">
    <source>
        <dbReference type="EMBL" id="MBM9466170.1"/>
    </source>
</evidence>